<dbReference type="GO" id="GO:0015074">
    <property type="term" value="P:DNA integration"/>
    <property type="evidence" value="ECO:0007669"/>
    <property type="project" value="InterPro"/>
</dbReference>
<gene>
    <name evidence="3" type="ORF">PARMNEM_LOCUS11467</name>
</gene>
<dbReference type="InterPro" id="IPR001584">
    <property type="entry name" value="Integrase_cat-core"/>
</dbReference>
<accession>A0AAV1L899</accession>
<name>A0AAV1L899_9NEOP</name>
<reference evidence="3 4" key="1">
    <citation type="submission" date="2023-11" db="EMBL/GenBank/DDBJ databases">
        <authorList>
            <person name="Hedman E."/>
            <person name="Englund M."/>
            <person name="Stromberg M."/>
            <person name="Nyberg Akerstrom W."/>
            <person name="Nylinder S."/>
            <person name="Jareborg N."/>
            <person name="Kallberg Y."/>
            <person name="Kronander E."/>
        </authorList>
    </citation>
    <scope>NUCLEOTIDE SEQUENCE [LARGE SCALE GENOMIC DNA]</scope>
</reference>
<dbReference type="Pfam" id="PF17921">
    <property type="entry name" value="Integrase_H2C2"/>
    <property type="match status" value="1"/>
</dbReference>
<keyword evidence="4" id="KW-1185">Reference proteome</keyword>
<dbReference type="InterPro" id="IPR050951">
    <property type="entry name" value="Retrovirus_Pol_polyprotein"/>
</dbReference>
<comment type="caution">
    <text evidence="3">The sequence shown here is derived from an EMBL/GenBank/DDBJ whole genome shotgun (WGS) entry which is preliminary data.</text>
</comment>
<proteinExistence type="predicted"/>
<dbReference type="SUPFAM" id="SSF53098">
    <property type="entry name" value="Ribonuclease H-like"/>
    <property type="match status" value="1"/>
</dbReference>
<dbReference type="GO" id="GO:0003964">
    <property type="term" value="F:RNA-directed DNA polymerase activity"/>
    <property type="evidence" value="ECO:0007669"/>
    <property type="project" value="UniProtKB-EC"/>
</dbReference>
<dbReference type="Gene3D" id="3.30.420.10">
    <property type="entry name" value="Ribonuclease H-like superfamily/Ribonuclease H"/>
    <property type="match status" value="1"/>
</dbReference>
<dbReference type="EC" id="2.7.7.49" evidence="1"/>
<dbReference type="EMBL" id="CAVLGL010000086">
    <property type="protein sequence ID" value="CAK1591198.1"/>
    <property type="molecule type" value="Genomic_DNA"/>
</dbReference>
<protein>
    <recommendedName>
        <fullName evidence="1">RNA-directed DNA polymerase</fullName>
        <ecNumber evidence="1">2.7.7.49</ecNumber>
    </recommendedName>
</protein>
<dbReference type="InterPro" id="IPR036397">
    <property type="entry name" value="RNaseH_sf"/>
</dbReference>
<organism evidence="3 4">
    <name type="scientific">Parnassius mnemosyne</name>
    <name type="common">clouded apollo</name>
    <dbReference type="NCBI Taxonomy" id="213953"/>
    <lineage>
        <taxon>Eukaryota</taxon>
        <taxon>Metazoa</taxon>
        <taxon>Ecdysozoa</taxon>
        <taxon>Arthropoda</taxon>
        <taxon>Hexapoda</taxon>
        <taxon>Insecta</taxon>
        <taxon>Pterygota</taxon>
        <taxon>Neoptera</taxon>
        <taxon>Endopterygota</taxon>
        <taxon>Lepidoptera</taxon>
        <taxon>Glossata</taxon>
        <taxon>Ditrysia</taxon>
        <taxon>Papilionoidea</taxon>
        <taxon>Papilionidae</taxon>
        <taxon>Parnassiinae</taxon>
        <taxon>Parnassini</taxon>
        <taxon>Parnassius</taxon>
        <taxon>Driopa</taxon>
    </lineage>
</organism>
<evidence type="ECO:0000313" key="3">
    <source>
        <dbReference type="EMBL" id="CAK1591198.1"/>
    </source>
</evidence>
<dbReference type="InterPro" id="IPR012337">
    <property type="entry name" value="RNaseH-like_sf"/>
</dbReference>
<dbReference type="PANTHER" id="PTHR37984:SF5">
    <property type="entry name" value="PROTEIN NYNRIN-LIKE"/>
    <property type="match status" value="1"/>
</dbReference>
<dbReference type="InterPro" id="IPR041588">
    <property type="entry name" value="Integrase_H2C2"/>
</dbReference>
<sequence>MTEARLQRYALFLAAYNYKIEFINSESNVADYLSQFPIDCDSSQDTANVNDVTSYVNALTAAGAPLPASLDELRAAFHKDKVLSLVMQYVTKSWLRIVSSELLPYNRCQYDVDSGVLMRGHRIVVPTVYKAAVLQELHAAHLRVIKMKMIARERCWYPGIDSDIENMASNCSRCISLRPSPAKARLESWGWPDSVFERIHLDYLGPIHGKIFLVLVDAHSKWIECELMSNFLSKALISKLKKNSRFGIPNKIVTDNAKTFVSSEFSKYCTDNEITHILSPAYSPQSNGLAENTVKTCKRFIVSAVKDCGFKDFPNHLDNYLFHYRNTPHCTTGVSPTSLMFGRNLRCKLDLIAVKRSNSDQKSLINKNVLVNKNRQKLCFSGKIKAFSIGEKVWVRDCRANPKRPT</sequence>
<evidence type="ECO:0000259" key="2">
    <source>
        <dbReference type="PROSITE" id="PS50994"/>
    </source>
</evidence>
<dbReference type="AlphaFoldDB" id="A0AAV1L899"/>
<evidence type="ECO:0000256" key="1">
    <source>
        <dbReference type="ARBA" id="ARBA00012493"/>
    </source>
</evidence>
<dbReference type="Proteomes" id="UP001314205">
    <property type="component" value="Unassembled WGS sequence"/>
</dbReference>
<dbReference type="Pfam" id="PF00665">
    <property type="entry name" value="rve"/>
    <property type="match status" value="1"/>
</dbReference>
<dbReference type="Gene3D" id="1.10.340.70">
    <property type="match status" value="1"/>
</dbReference>
<dbReference type="PANTHER" id="PTHR37984">
    <property type="entry name" value="PROTEIN CBG26694"/>
    <property type="match status" value="1"/>
</dbReference>
<dbReference type="GO" id="GO:0003676">
    <property type="term" value="F:nucleic acid binding"/>
    <property type="evidence" value="ECO:0007669"/>
    <property type="project" value="InterPro"/>
</dbReference>
<dbReference type="PROSITE" id="PS50994">
    <property type="entry name" value="INTEGRASE"/>
    <property type="match status" value="1"/>
</dbReference>
<feature type="domain" description="Integrase catalytic" evidence="2">
    <location>
        <begin position="188"/>
        <end position="344"/>
    </location>
</feature>
<evidence type="ECO:0000313" key="4">
    <source>
        <dbReference type="Proteomes" id="UP001314205"/>
    </source>
</evidence>